<evidence type="ECO:0000313" key="4">
    <source>
        <dbReference type="WBParaSite" id="HDID_0001081301-mRNA-1"/>
    </source>
</evidence>
<proteinExistence type="predicted"/>
<evidence type="ECO:0000256" key="1">
    <source>
        <dbReference type="SAM" id="Coils"/>
    </source>
</evidence>
<evidence type="ECO:0000313" key="3">
    <source>
        <dbReference type="Proteomes" id="UP000274504"/>
    </source>
</evidence>
<sequence length="218" mass="25508">MPPKEVAVRNPIRLPRSTLAPRHRKIFSEMRMEDDESLQRKSIEETMMELDVSPDEKMNLDKEMVQLHISQKKLSDFFPIVLDNFNQLTTVINRIKSMTPDWHGETPTPEYEYKDEQQANDGQSSGLLELRTRVNHLFQTQKEYSNLIDYFKSSLDAVNVLLNQVRERINQISKNDSQLMNENPARSPIKMRIKVTQKRLDDGSVSKSYEVIRNAEKN</sequence>
<organism evidence="4">
    <name type="scientific">Hymenolepis diminuta</name>
    <name type="common">Rat tapeworm</name>
    <dbReference type="NCBI Taxonomy" id="6216"/>
    <lineage>
        <taxon>Eukaryota</taxon>
        <taxon>Metazoa</taxon>
        <taxon>Spiralia</taxon>
        <taxon>Lophotrochozoa</taxon>
        <taxon>Platyhelminthes</taxon>
        <taxon>Cestoda</taxon>
        <taxon>Eucestoda</taxon>
        <taxon>Cyclophyllidea</taxon>
        <taxon>Hymenolepididae</taxon>
        <taxon>Hymenolepis</taxon>
    </lineage>
</organism>
<dbReference type="EMBL" id="UYSG01011963">
    <property type="protein sequence ID" value="VDL64055.1"/>
    <property type="molecule type" value="Genomic_DNA"/>
</dbReference>
<name>A0A0R3SYG8_HYMDI</name>
<dbReference type="Proteomes" id="UP000274504">
    <property type="component" value="Unassembled WGS sequence"/>
</dbReference>
<dbReference type="WBParaSite" id="HDID_0001081301-mRNA-1">
    <property type="protein sequence ID" value="HDID_0001081301-mRNA-1"/>
    <property type="gene ID" value="HDID_0001081301"/>
</dbReference>
<evidence type="ECO:0000313" key="2">
    <source>
        <dbReference type="EMBL" id="VDL64055.1"/>
    </source>
</evidence>
<dbReference type="AlphaFoldDB" id="A0A0R3SYG8"/>
<reference evidence="2 3" key="2">
    <citation type="submission" date="2018-11" db="EMBL/GenBank/DDBJ databases">
        <authorList>
            <consortium name="Pathogen Informatics"/>
        </authorList>
    </citation>
    <scope>NUCLEOTIDE SEQUENCE [LARGE SCALE GENOMIC DNA]</scope>
</reference>
<protein>
    <submittedName>
        <fullName evidence="4">Syntaxin-6_N domain-containing protein</fullName>
    </submittedName>
</protein>
<gene>
    <name evidence="2" type="ORF">HDID_LOCUS10811</name>
</gene>
<reference evidence="4" key="1">
    <citation type="submission" date="2017-02" db="UniProtKB">
        <authorList>
            <consortium name="WormBaseParasite"/>
        </authorList>
    </citation>
    <scope>IDENTIFICATION</scope>
</reference>
<keyword evidence="1" id="KW-0175">Coiled coil</keyword>
<feature type="coiled-coil region" evidence="1">
    <location>
        <begin position="155"/>
        <end position="182"/>
    </location>
</feature>
<accession>A0A0R3SYG8</accession>